<dbReference type="GO" id="GO:0006487">
    <property type="term" value="P:protein N-linked glycosylation"/>
    <property type="evidence" value="ECO:0007669"/>
    <property type="project" value="TreeGrafter"/>
</dbReference>
<evidence type="ECO:0000313" key="10">
    <source>
        <dbReference type="Proteomes" id="UP001280581"/>
    </source>
</evidence>
<dbReference type="Proteomes" id="UP001280581">
    <property type="component" value="Unassembled WGS sequence"/>
</dbReference>
<dbReference type="Pfam" id="PF03452">
    <property type="entry name" value="Anp1"/>
    <property type="match status" value="1"/>
</dbReference>
<dbReference type="Gene3D" id="3.90.550.10">
    <property type="entry name" value="Spore Coat Polysaccharide Biosynthesis Protein SpsA, Chain A"/>
    <property type="match status" value="1"/>
</dbReference>
<gene>
    <name evidence="9" type="ORF">GRF29_44g108516</name>
</gene>
<evidence type="ECO:0000256" key="8">
    <source>
        <dbReference type="SAM" id="Phobius"/>
    </source>
</evidence>
<keyword evidence="4 8" id="KW-1133">Transmembrane helix</keyword>
<reference evidence="9 10" key="1">
    <citation type="submission" date="2021-02" db="EMBL/GenBank/DDBJ databases">
        <title>Genome assembly of Pseudopithomyces chartarum.</title>
        <authorList>
            <person name="Jauregui R."/>
            <person name="Singh J."/>
            <person name="Voisey C."/>
        </authorList>
    </citation>
    <scope>NUCLEOTIDE SEQUENCE [LARGE SCALE GENOMIC DNA]</scope>
    <source>
        <strain evidence="9 10">AGR01</strain>
    </source>
</reference>
<comment type="caution">
    <text evidence="9">The sequence shown here is derived from an EMBL/GenBank/DDBJ whole genome shotgun (WGS) entry which is preliminary data.</text>
</comment>
<accession>A0AAN6RIT4</accession>
<organism evidence="9 10">
    <name type="scientific">Pseudopithomyces chartarum</name>
    <dbReference type="NCBI Taxonomy" id="1892770"/>
    <lineage>
        <taxon>Eukaryota</taxon>
        <taxon>Fungi</taxon>
        <taxon>Dikarya</taxon>
        <taxon>Ascomycota</taxon>
        <taxon>Pezizomycotina</taxon>
        <taxon>Dothideomycetes</taxon>
        <taxon>Pleosporomycetidae</taxon>
        <taxon>Pleosporales</taxon>
        <taxon>Massarineae</taxon>
        <taxon>Didymosphaeriaceae</taxon>
        <taxon>Pseudopithomyces</taxon>
    </lineage>
</organism>
<keyword evidence="5" id="KW-0333">Golgi apparatus</keyword>
<dbReference type="InterPro" id="IPR052086">
    <property type="entry name" value="Mannan_Polymerase_Subunit"/>
</dbReference>
<keyword evidence="10" id="KW-1185">Reference proteome</keyword>
<keyword evidence="3" id="KW-0735">Signal-anchor</keyword>
<keyword evidence="6 8" id="KW-0472">Membrane</keyword>
<dbReference type="AlphaFoldDB" id="A0AAN6RIT4"/>
<feature type="transmembrane region" description="Helical" evidence="8">
    <location>
        <begin position="12"/>
        <end position="31"/>
    </location>
</feature>
<sequence length="379" mass="42835">MPTPRSLRRQNPITFVLAGILCIGFFIFFFSSNEGSALTSQAAARAGSSVLSPPSLPFRKSKANEPRVAPPVEHYYMNNVTQSRTPAENKEKVLILTPLARFYQGYWDNLNKISYPHDLISLGFIIPKTKEGNQAYADLQKQITKTQAGPKARRFASITILRQDTENPLSSQNEAERHKMENQKARRAAMAKARNSLLFTTLGPTTSWVFWLDADIIEFPPSIIQDLADYDAPIIAPNCFQRFYDTEKKAMAVRPYDYNNWIDSPTAKEMAAKMGKDDILLEGYHDMPTYRTLMAMMYDASADPGTKIKLDGVGGAALLVKADVHRDGAMFPPFAFYHLIETEGFARMARRLNWDSFGLPNYLVSFWNIPLNFLYGEEN</sequence>
<name>A0AAN6RIT4_9PLEO</name>
<evidence type="ECO:0000313" key="9">
    <source>
        <dbReference type="EMBL" id="KAK3209614.1"/>
    </source>
</evidence>
<evidence type="ECO:0000256" key="6">
    <source>
        <dbReference type="ARBA" id="ARBA00023136"/>
    </source>
</evidence>
<keyword evidence="2 8" id="KW-0812">Transmembrane</keyword>
<dbReference type="FunFam" id="3.90.550.10:FF:000017">
    <property type="entry name" value="Mannan polymerase II complex ANP1 subunit"/>
    <property type="match status" value="1"/>
</dbReference>
<proteinExistence type="inferred from homology"/>
<protein>
    <submittedName>
        <fullName evidence="9">Uncharacterized protein</fullName>
    </submittedName>
</protein>
<dbReference type="GO" id="GO:0000032">
    <property type="term" value="P:cell wall mannoprotein biosynthetic process"/>
    <property type="evidence" value="ECO:0007669"/>
    <property type="project" value="TreeGrafter"/>
</dbReference>
<dbReference type="EMBL" id="WVTA01000005">
    <property type="protein sequence ID" value="KAK3209614.1"/>
    <property type="molecule type" value="Genomic_DNA"/>
</dbReference>
<evidence type="ECO:0000256" key="7">
    <source>
        <dbReference type="ARBA" id="ARBA00037964"/>
    </source>
</evidence>
<evidence type="ECO:0000256" key="4">
    <source>
        <dbReference type="ARBA" id="ARBA00022989"/>
    </source>
</evidence>
<evidence type="ECO:0000256" key="3">
    <source>
        <dbReference type="ARBA" id="ARBA00022968"/>
    </source>
</evidence>
<dbReference type="GO" id="GO:0000009">
    <property type="term" value="F:alpha-1,6-mannosyltransferase activity"/>
    <property type="evidence" value="ECO:0007669"/>
    <property type="project" value="TreeGrafter"/>
</dbReference>
<dbReference type="PANTHER" id="PTHR43083:SF6">
    <property type="entry name" value="MANNAN POLYMERASE COMPLEXES SUBUNIT MNN9"/>
    <property type="match status" value="1"/>
</dbReference>
<comment type="subcellular location">
    <subcellularLocation>
        <location evidence="1">Golgi apparatus membrane</location>
        <topology evidence="1">Single-pass type II membrane protein</topology>
    </subcellularLocation>
</comment>
<dbReference type="InterPro" id="IPR029044">
    <property type="entry name" value="Nucleotide-diphossugar_trans"/>
</dbReference>
<dbReference type="PANTHER" id="PTHR43083">
    <property type="entry name" value="MANNAN POLYMERASE II"/>
    <property type="match status" value="1"/>
</dbReference>
<evidence type="ECO:0000256" key="5">
    <source>
        <dbReference type="ARBA" id="ARBA00023034"/>
    </source>
</evidence>
<comment type="similarity">
    <text evidence="7">Belongs to the ANP1/MMN9/VAN1 family.</text>
</comment>
<evidence type="ECO:0000256" key="1">
    <source>
        <dbReference type="ARBA" id="ARBA00004323"/>
    </source>
</evidence>
<dbReference type="GO" id="GO:0000136">
    <property type="term" value="C:mannan polymerase complex"/>
    <property type="evidence" value="ECO:0007669"/>
    <property type="project" value="TreeGrafter"/>
</dbReference>
<evidence type="ECO:0000256" key="2">
    <source>
        <dbReference type="ARBA" id="ARBA00022692"/>
    </source>
</evidence>